<evidence type="ECO:0000313" key="1">
    <source>
        <dbReference type="EMBL" id="PIY69420.1"/>
    </source>
</evidence>
<organism evidence="1 2">
    <name type="scientific">Candidatus Roizmanbacteria bacterium CG_4_10_14_0_8_um_filter_39_9</name>
    <dbReference type="NCBI Taxonomy" id="1974829"/>
    <lineage>
        <taxon>Bacteria</taxon>
        <taxon>Candidatus Roizmaniibacteriota</taxon>
    </lineage>
</organism>
<feature type="non-terminal residue" evidence="1">
    <location>
        <position position="1"/>
    </location>
</feature>
<reference evidence="2" key="1">
    <citation type="submission" date="2017-09" db="EMBL/GenBank/DDBJ databases">
        <title>Depth-based differentiation of microbial function through sediment-hosted aquifers and enrichment of novel symbionts in the deep terrestrial subsurface.</title>
        <authorList>
            <person name="Probst A.J."/>
            <person name="Ladd B."/>
            <person name="Jarett J.K."/>
            <person name="Geller-Mcgrath D.E."/>
            <person name="Sieber C.M.K."/>
            <person name="Emerson J.B."/>
            <person name="Anantharaman K."/>
            <person name="Thomas B.C."/>
            <person name="Malmstrom R."/>
            <person name="Stieglmeier M."/>
            <person name="Klingl A."/>
            <person name="Woyke T."/>
            <person name="Ryan C.M."/>
            <person name="Banfield J.F."/>
        </authorList>
    </citation>
    <scope>NUCLEOTIDE SEQUENCE [LARGE SCALE GENOMIC DNA]</scope>
</reference>
<protein>
    <submittedName>
        <fullName evidence="1">DNA repair protein RadA</fullName>
    </submittedName>
</protein>
<name>A0A2M7QEV2_9BACT</name>
<gene>
    <name evidence="1" type="ORF">COY90_00685</name>
</gene>
<comment type="caution">
    <text evidence="1">The sequence shown here is derived from an EMBL/GenBank/DDBJ whole genome shotgun (WGS) entry which is preliminary data.</text>
</comment>
<dbReference type="EMBL" id="PFLF01000020">
    <property type="protein sequence ID" value="PIY69420.1"/>
    <property type="molecule type" value="Genomic_DNA"/>
</dbReference>
<evidence type="ECO:0000313" key="2">
    <source>
        <dbReference type="Proteomes" id="UP000230108"/>
    </source>
</evidence>
<sequence length="49" mass="5796">FIGEVGLLGEVRKSYQEEKIIQESKRLMFKNIYSSKNTHTIKQIREIIV</sequence>
<proteinExistence type="predicted"/>
<dbReference type="Proteomes" id="UP000230108">
    <property type="component" value="Unassembled WGS sequence"/>
</dbReference>
<accession>A0A2M7QEV2</accession>
<dbReference type="AlphaFoldDB" id="A0A2M7QEV2"/>